<reference evidence="2 3" key="1">
    <citation type="submission" date="2016-10" db="EMBL/GenBank/DDBJ databases">
        <authorList>
            <person name="de Groot N.N."/>
        </authorList>
    </citation>
    <scope>NUCLEOTIDE SEQUENCE [LARGE SCALE GENOMIC DNA]</scope>
    <source>
        <strain evidence="2 3">ATCC 35958</strain>
    </source>
</reference>
<proteinExistence type="predicted"/>
<feature type="region of interest" description="Disordered" evidence="1">
    <location>
        <begin position="121"/>
        <end position="174"/>
    </location>
</feature>
<dbReference type="RefSeq" id="WP_091457500.1">
    <property type="nucleotide sequence ID" value="NZ_FOGD01000007.1"/>
</dbReference>
<gene>
    <name evidence="2" type="ORF">SAMN02982919_02229</name>
</gene>
<organism evidence="2 3">
    <name type="scientific">Giesbergeria anulus</name>
    <dbReference type="NCBI Taxonomy" id="180197"/>
    <lineage>
        <taxon>Bacteria</taxon>
        <taxon>Pseudomonadati</taxon>
        <taxon>Pseudomonadota</taxon>
        <taxon>Betaproteobacteria</taxon>
        <taxon>Burkholderiales</taxon>
        <taxon>Comamonadaceae</taxon>
        <taxon>Giesbergeria</taxon>
    </lineage>
</organism>
<evidence type="ECO:0000313" key="2">
    <source>
        <dbReference type="EMBL" id="SER35709.1"/>
    </source>
</evidence>
<sequence length="174" mass="18554">MADKIFHLIEQDGTRRLIQAQNEGAALLHALGAKLKIEAASAVDTVKLIGEGISLEVVPSETVARKIFQLTEENGTLRLIQAKNESVALLHAIGAKLKIEEASAVDTVKLMGEGLSLEVVPSESVTPRKRRGSKTDEQASAQDQGQTPAPAQDNLLNPVPEEVSQASGDSENQQ</sequence>
<evidence type="ECO:0000313" key="3">
    <source>
        <dbReference type="Proteomes" id="UP000199766"/>
    </source>
</evidence>
<feature type="compositionally biased region" description="Polar residues" evidence="1">
    <location>
        <begin position="164"/>
        <end position="174"/>
    </location>
</feature>
<feature type="compositionally biased region" description="Polar residues" evidence="1">
    <location>
        <begin position="138"/>
        <end position="149"/>
    </location>
</feature>
<dbReference type="Proteomes" id="UP000199766">
    <property type="component" value="Unassembled WGS sequence"/>
</dbReference>
<dbReference type="AlphaFoldDB" id="A0A1H9NJ86"/>
<evidence type="ECO:0000256" key="1">
    <source>
        <dbReference type="SAM" id="MobiDB-lite"/>
    </source>
</evidence>
<dbReference type="STRING" id="180197.SAMN02982919_02229"/>
<accession>A0A1H9NJ86</accession>
<protein>
    <submittedName>
        <fullName evidence="2">Uncharacterized protein</fullName>
    </submittedName>
</protein>
<keyword evidence="3" id="KW-1185">Reference proteome</keyword>
<name>A0A1H9NJ86_9BURK</name>
<dbReference type="EMBL" id="FOGD01000007">
    <property type="protein sequence ID" value="SER35709.1"/>
    <property type="molecule type" value="Genomic_DNA"/>
</dbReference>